<dbReference type="OrthoDB" id="3027122at2759"/>
<gene>
    <name evidence="1" type="ORF">SERLADRAFT_474592</name>
</gene>
<dbReference type="Proteomes" id="UP000008064">
    <property type="component" value="Unassembled WGS sequence"/>
</dbReference>
<dbReference type="KEGG" id="sla:SERLADRAFT_474592"/>
<accession>F8P563</accession>
<dbReference type="HOGENOM" id="CLU_1787979_0_0_1"/>
<reference evidence="1" key="1">
    <citation type="submission" date="2011-04" db="EMBL/GenBank/DDBJ databases">
        <title>Evolution of plant cell wall degrading machinery underlies the functional diversity of forest fungi.</title>
        <authorList>
            <consortium name="US DOE Joint Genome Institute (JGI-PGF)"/>
            <person name="Eastwood D.C."/>
            <person name="Floudas D."/>
            <person name="Binder M."/>
            <person name="Majcherczyk A."/>
            <person name="Schneider P."/>
            <person name="Aerts A."/>
            <person name="Asiegbu F.O."/>
            <person name="Baker S.E."/>
            <person name="Barry K."/>
            <person name="Bendiksby M."/>
            <person name="Blumentritt M."/>
            <person name="Coutinho P.M."/>
            <person name="Cullen D."/>
            <person name="Cullen D."/>
            <person name="Gathman A."/>
            <person name="Goodell B."/>
            <person name="Henrissat B."/>
            <person name="Ihrmark K."/>
            <person name="Kauserud H."/>
            <person name="Kohler A."/>
            <person name="LaButti K."/>
            <person name="Lapidus A."/>
            <person name="Lavin J.L."/>
            <person name="Lee Y.-H."/>
            <person name="Lindquist E."/>
            <person name="Lilly W."/>
            <person name="Lucas S."/>
            <person name="Morin E."/>
            <person name="Murat C."/>
            <person name="Oguiza J.A."/>
            <person name="Park J."/>
            <person name="Pisabarro A.G."/>
            <person name="Riley R."/>
            <person name="Rosling A."/>
            <person name="Salamov A."/>
            <person name="Schmidt O."/>
            <person name="Schmutz J."/>
            <person name="Skrede I."/>
            <person name="Stenlid J."/>
            <person name="Wiebenga A."/>
            <person name="Xie X."/>
            <person name="Kues U."/>
            <person name="Hibbett D.S."/>
            <person name="Hoffmeister D."/>
            <person name="Hogberg N."/>
            <person name="Martin F."/>
            <person name="Grigoriev I.V."/>
            <person name="Watkinson S.C."/>
        </authorList>
    </citation>
    <scope>NUCLEOTIDE SEQUENCE</scope>
    <source>
        <strain evidence="1">S7.9</strain>
    </source>
</reference>
<proteinExistence type="predicted"/>
<dbReference type="AlphaFoldDB" id="F8P563"/>
<sequence length="145" mass="16066">MLSQAFKLIIASRDDRIPPDFCEACQDVVLPTGDHVTPTATADINTSNMKRFSEVKKKFRSLRTTSRPGPQVIQQLTTRAAGLFIWAETVMRFIGRGDPQHQLSLIISGESLDDQHNVNHLYRQIATNALANIRGGDVVQPLLGV</sequence>
<dbReference type="GeneID" id="18820502"/>
<organism>
    <name type="scientific">Serpula lacrymans var. lacrymans (strain S7.9)</name>
    <name type="common">Dry rot fungus</name>
    <dbReference type="NCBI Taxonomy" id="578457"/>
    <lineage>
        <taxon>Eukaryota</taxon>
        <taxon>Fungi</taxon>
        <taxon>Dikarya</taxon>
        <taxon>Basidiomycota</taxon>
        <taxon>Agaricomycotina</taxon>
        <taxon>Agaricomycetes</taxon>
        <taxon>Agaricomycetidae</taxon>
        <taxon>Boletales</taxon>
        <taxon>Coniophorineae</taxon>
        <taxon>Serpulaceae</taxon>
        <taxon>Serpula</taxon>
    </lineage>
</organism>
<evidence type="ECO:0000313" key="1">
    <source>
        <dbReference type="EMBL" id="EGO21750.1"/>
    </source>
</evidence>
<protein>
    <submittedName>
        <fullName evidence="1">Uncharacterized protein</fullName>
    </submittedName>
</protein>
<dbReference type="RefSeq" id="XP_007321536.1">
    <property type="nucleotide sequence ID" value="XM_007321474.1"/>
</dbReference>
<dbReference type="EMBL" id="GL945438">
    <property type="protein sequence ID" value="EGO21750.1"/>
    <property type="molecule type" value="Genomic_DNA"/>
</dbReference>
<name>F8P563_SERL9</name>